<proteinExistence type="predicted"/>
<reference evidence="2" key="1">
    <citation type="submission" date="2022-11" db="UniProtKB">
        <authorList>
            <consortium name="WormBaseParasite"/>
        </authorList>
    </citation>
    <scope>IDENTIFICATION</scope>
</reference>
<evidence type="ECO:0000313" key="2">
    <source>
        <dbReference type="WBParaSite" id="sdigi.contig63.g3363.t1"/>
    </source>
</evidence>
<dbReference type="Proteomes" id="UP000887581">
    <property type="component" value="Unplaced"/>
</dbReference>
<accession>A0A915Q5S9</accession>
<keyword evidence="1" id="KW-1185">Reference proteome</keyword>
<sequence length="226" mass="26399">MEGRFVKSGSRYQFNINRIEQKYCNGPNRREMAIETLQRNFGEACISSPVVEAKNKTDKAICKRLNQIFEDEYGKRMRLDIGHNVGLDDCGTDRNSTKCLSWEERFASVCRDASKNIPVSHKVPNITNLLTDSVKEESYEPGHDEQIQQPIILTGQFNPFLVQDLDDEERLSLAKNEAFLDAWFRNVEVYWRNSNFARDHSFRWRSAFSAQRHMHRNLGYIDLSIR</sequence>
<dbReference type="WBParaSite" id="sdigi.contig63.g3363.t1">
    <property type="protein sequence ID" value="sdigi.contig63.g3363.t1"/>
    <property type="gene ID" value="sdigi.contig63.g3363"/>
</dbReference>
<evidence type="ECO:0000313" key="1">
    <source>
        <dbReference type="Proteomes" id="UP000887581"/>
    </source>
</evidence>
<organism evidence="1 2">
    <name type="scientific">Setaria digitata</name>
    <dbReference type="NCBI Taxonomy" id="48799"/>
    <lineage>
        <taxon>Eukaryota</taxon>
        <taxon>Metazoa</taxon>
        <taxon>Ecdysozoa</taxon>
        <taxon>Nematoda</taxon>
        <taxon>Chromadorea</taxon>
        <taxon>Rhabditida</taxon>
        <taxon>Spirurina</taxon>
        <taxon>Spiruromorpha</taxon>
        <taxon>Filarioidea</taxon>
        <taxon>Setariidae</taxon>
        <taxon>Setaria</taxon>
    </lineage>
</organism>
<dbReference type="AlphaFoldDB" id="A0A915Q5S9"/>
<protein>
    <submittedName>
        <fullName evidence="2">Uncharacterized protein</fullName>
    </submittedName>
</protein>
<name>A0A915Q5S9_9BILA</name>